<proteinExistence type="predicted"/>
<reference evidence="3 4" key="3">
    <citation type="journal article" date="2010" name="BMC Genomics">
        <title>Transcriptome sequencing and comparative analysis of cucumber flowers with different sex types.</title>
        <authorList>
            <person name="Guo S."/>
            <person name="Zheng Y."/>
            <person name="Joung J.G."/>
            <person name="Liu S."/>
            <person name="Zhang Z."/>
            <person name="Crasta O.R."/>
            <person name="Sobral B.W."/>
            <person name="Xu Y."/>
            <person name="Huang S."/>
            <person name="Fei Z."/>
        </authorList>
    </citation>
    <scope>NUCLEOTIDE SEQUENCE [LARGE SCALE GENOMIC DNA]</scope>
    <source>
        <strain evidence="4">cv. 9930</strain>
    </source>
</reference>
<gene>
    <name evidence="3" type="ORF">Csa_3G146525</name>
</gene>
<protein>
    <submittedName>
        <fullName evidence="3">Uncharacterized protein</fullName>
    </submittedName>
</protein>
<keyword evidence="4" id="KW-1185">Reference proteome</keyword>
<sequence length="85" mass="9194">MANPLSLSLCTSSLLFSIAPLSSSSSSKSSLFLSLNFHLSKMIHFLQLKNPILQDTHFLDPPPSSSPNPNGIKIKGGRPHENPSH</sequence>
<organism evidence="3 4">
    <name type="scientific">Cucumis sativus</name>
    <name type="common">Cucumber</name>
    <dbReference type="NCBI Taxonomy" id="3659"/>
    <lineage>
        <taxon>Eukaryota</taxon>
        <taxon>Viridiplantae</taxon>
        <taxon>Streptophyta</taxon>
        <taxon>Embryophyta</taxon>
        <taxon>Tracheophyta</taxon>
        <taxon>Spermatophyta</taxon>
        <taxon>Magnoliopsida</taxon>
        <taxon>eudicotyledons</taxon>
        <taxon>Gunneridae</taxon>
        <taxon>Pentapetalae</taxon>
        <taxon>rosids</taxon>
        <taxon>fabids</taxon>
        <taxon>Cucurbitales</taxon>
        <taxon>Cucurbitaceae</taxon>
        <taxon>Benincaseae</taxon>
        <taxon>Cucumis</taxon>
    </lineage>
</organism>
<dbReference type="EMBL" id="CM002924">
    <property type="protein sequence ID" value="KGN56967.1"/>
    <property type="molecule type" value="Genomic_DNA"/>
</dbReference>
<feature type="chain" id="PRO_5001972848" evidence="2">
    <location>
        <begin position="25"/>
        <end position="85"/>
    </location>
</feature>
<evidence type="ECO:0000256" key="1">
    <source>
        <dbReference type="SAM" id="MobiDB-lite"/>
    </source>
</evidence>
<reference evidence="3 4" key="2">
    <citation type="journal article" date="2009" name="PLoS ONE">
        <title>An integrated genetic and cytogenetic map of the cucumber genome.</title>
        <authorList>
            <person name="Ren Y."/>
            <person name="Zhang Z."/>
            <person name="Liu J."/>
            <person name="Staub J.E."/>
            <person name="Han Y."/>
            <person name="Cheng Z."/>
            <person name="Li X."/>
            <person name="Lu J."/>
            <person name="Miao H."/>
            <person name="Kang H."/>
            <person name="Xie B."/>
            <person name="Gu X."/>
            <person name="Wang X."/>
            <person name="Du Y."/>
            <person name="Jin W."/>
            <person name="Huang S."/>
        </authorList>
    </citation>
    <scope>NUCLEOTIDE SEQUENCE [LARGE SCALE GENOMIC DNA]</scope>
    <source>
        <strain evidence="4">cv. 9930</strain>
    </source>
</reference>
<dbReference type="Proteomes" id="UP000029981">
    <property type="component" value="Chromosome 3"/>
</dbReference>
<feature type="signal peptide" evidence="2">
    <location>
        <begin position="1"/>
        <end position="24"/>
    </location>
</feature>
<reference evidence="3 4" key="4">
    <citation type="journal article" date="2011" name="BMC Genomics">
        <title>RNA-Seq improves annotation of protein-coding genes in the cucumber genome.</title>
        <authorList>
            <person name="Li Z."/>
            <person name="Zhang Z."/>
            <person name="Yan P."/>
            <person name="Huang S."/>
            <person name="Fei Z."/>
            <person name="Lin K."/>
        </authorList>
    </citation>
    <scope>NUCLEOTIDE SEQUENCE [LARGE SCALE GENOMIC DNA]</scope>
    <source>
        <strain evidence="4">cv. 9930</strain>
    </source>
</reference>
<reference evidence="3 4" key="1">
    <citation type="journal article" date="2009" name="Nat. Genet.">
        <title>The genome of the cucumber, Cucumis sativus L.</title>
        <authorList>
            <person name="Huang S."/>
            <person name="Li R."/>
            <person name="Zhang Z."/>
            <person name="Li L."/>
            <person name="Gu X."/>
            <person name="Fan W."/>
            <person name="Lucas W.J."/>
            <person name="Wang X."/>
            <person name="Xie B."/>
            <person name="Ni P."/>
            <person name="Ren Y."/>
            <person name="Zhu H."/>
            <person name="Li J."/>
            <person name="Lin K."/>
            <person name="Jin W."/>
            <person name="Fei Z."/>
            <person name="Li G."/>
            <person name="Staub J."/>
            <person name="Kilian A."/>
            <person name="van der Vossen E.A."/>
            <person name="Wu Y."/>
            <person name="Guo J."/>
            <person name="He J."/>
            <person name="Jia Z."/>
            <person name="Ren Y."/>
            <person name="Tian G."/>
            <person name="Lu Y."/>
            <person name="Ruan J."/>
            <person name="Qian W."/>
            <person name="Wang M."/>
            <person name="Huang Q."/>
            <person name="Li B."/>
            <person name="Xuan Z."/>
            <person name="Cao J."/>
            <person name="Asan"/>
            <person name="Wu Z."/>
            <person name="Zhang J."/>
            <person name="Cai Q."/>
            <person name="Bai Y."/>
            <person name="Zhao B."/>
            <person name="Han Y."/>
            <person name="Li Y."/>
            <person name="Li X."/>
            <person name="Wang S."/>
            <person name="Shi Q."/>
            <person name="Liu S."/>
            <person name="Cho W.K."/>
            <person name="Kim J.Y."/>
            <person name="Xu Y."/>
            <person name="Heller-Uszynska K."/>
            <person name="Miao H."/>
            <person name="Cheng Z."/>
            <person name="Zhang S."/>
            <person name="Wu J."/>
            <person name="Yang Y."/>
            <person name="Kang H."/>
            <person name="Li M."/>
            <person name="Liang H."/>
            <person name="Ren X."/>
            <person name="Shi Z."/>
            <person name="Wen M."/>
            <person name="Jian M."/>
            <person name="Yang H."/>
            <person name="Zhang G."/>
            <person name="Yang Z."/>
            <person name="Chen R."/>
            <person name="Liu S."/>
            <person name="Li J."/>
            <person name="Ma L."/>
            <person name="Liu H."/>
            <person name="Zhou Y."/>
            <person name="Zhao J."/>
            <person name="Fang X."/>
            <person name="Li G."/>
            <person name="Fang L."/>
            <person name="Li Y."/>
            <person name="Liu D."/>
            <person name="Zheng H."/>
            <person name="Zhang Y."/>
            <person name="Qin N."/>
            <person name="Li Z."/>
            <person name="Yang G."/>
            <person name="Yang S."/>
            <person name="Bolund L."/>
            <person name="Kristiansen K."/>
            <person name="Zheng H."/>
            <person name="Li S."/>
            <person name="Zhang X."/>
            <person name="Yang H."/>
            <person name="Wang J."/>
            <person name="Sun R."/>
            <person name="Zhang B."/>
            <person name="Jiang S."/>
            <person name="Wang J."/>
            <person name="Du Y."/>
            <person name="Li S."/>
        </authorList>
    </citation>
    <scope>NUCLEOTIDE SEQUENCE [LARGE SCALE GENOMIC DNA]</scope>
    <source>
        <strain evidence="4">cv. 9930</strain>
    </source>
</reference>
<dbReference type="AlphaFoldDB" id="A0A0A0L8N2"/>
<name>A0A0A0L8N2_CUCSA</name>
<evidence type="ECO:0000313" key="4">
    <source>
        <dbReference type="Proteomes" id="UP000029981"/>
    </source>
</evidence>
<keyword evidence="2" id="KW-0732">Signal</keyword>
<evidence type="ECO:0000313" key="3">
    <source>
        <dbReference type="EMBL" id="KGN56967.1"/>
    </source>
</evidence>
<accession>A0A0A0L8N2</accession>
<evidence type="ECO:0000256" key="2">
    <source>
        <dbReference type="SAM" id="SignalP"/>
    </source>
</evidence>
<feature type="region of interest" description="Disordered" evidence="1">
    <location>
        <begin position="57"/>
        <end position="85"/>
    </location>
</feature>
<dbReference type="Gramene" id="KGN56967">
    <property type="protein sequence ID" value="KGN56967"/>
    <property type="gene ID" value="Csa_3G146525"/>
</dbReference>